<reference evidence="2" key="1">
    <citation type="submission" date="2015-07" db="EMBL/GenBank/DDBJ databases">
        <title>Whole genome sequence of an Ensifer adhaerens strain isolated from a cave pool in the Wind Cave National Park.</title>
        <authorList>
            <person name="Eng W.W.H."/>
            <person name="Gan H.M."/>
            <person name="Barton H.A."/>
            <person name="Savka M.A."/>
        </authorList>
    </citation>
    <scope>NUCLEOTIDE SEQUENCE [LARGE SCALE GENOMIC DNA]</scope>
    <source>
        <strain evidence="2">SD006</strain>
    </source>
</reference>
<dbReference type="Proteomes" id="UP000037425">
    <property type="component" value="Unassembled WGS sequence"/>
</dbReference>
<name>A0A0L8BD99_ENSAD</name>
<dbReference type="PATRIC" id="fig|106592.7.peg.6486"/>
<evidence type="ECO:0000313" key="2">
    <source>
        <dbReference type="Proteomes" id="UP000037425"/>
    </source>
</evidence>
<sequence>MSALLEPRSDKHPALPIGQFFHDPHQAPHPVLVLKLFFRPWLSSGADPRGCADQVSSFHHGDWHGLS</sequence>
<accession>A0A0L8BD99</accession>
<gene>
    <name evidence="1" type="ORF">AC244_33835</name>
</gene>
<dbReference type="EMBL" id="LGAP01000051">
    <property type="protein sequence ID" value="KOF12545.1"/>
    <property type="molecule type" value="Genomic_DNA"/>
</dbReference>
<dbReference type="AlphaFoldDB" id="A0A0L8BD99"/>
<organism evidence="1 2">
    <name type="scientific">Ensifer adhaerens</name>
    <name type="common">Sinorhizobium morelense</name>
    <dbReference type="NCBI Taxonomy" id="106592"/>
    <lineage>
        <taxon>Bacteria</taxon>
        <taxon>Pseudomonadati</taxon>
        <taxon>Pseudomonadota</taxon>
        <taxon>Alphaproteobacteria</taxon>
        <taxon>Hyphomicrobiales</taxon>
        <taxon>Rhizobiaceae</taxon>
        <taxon>Sinorhizobium/Ensifer group</taxon>
        <taxon>Ensifer</taxon>
    </lineage>
</organism>
<comment type="caution">
    <text evidence="1">The sequence shown here is derived from an EMBL/GenBank/DDBJ whole genome shotgun (WGS) entry which is preliminary data.</text>
</comment>
<evidence type="ECO:0000313" key="1">
    <source>
        <dbReference type="EMBL" id="KOF12545.1"/>
    </source>
</evidence>
<proteinExistence type="predicted"/>
<protein>
    <submittedName>
        <fullName evidence="1">Uncharacterized protein</fullName>
    </submittedName>
</protein>